<evidence type="ECO:0000256" key="1">
    <source>
        <dbReference type="SAM" id="MobiDB-lite"/>
    </source>
</evidence>
<dbReference type="GO" id="GO:0008757">
    <property type="term" value="F:S-adenosylmethionine-dependent methyltransferase activity"/>
    <property type="evidence" value="ECO:0007669"/>
    <property type="project" value="InterPro"/>
</dbReference>
<dbReference type="InterPro" id="IPR029063">
    <property type="entry name" value="SAM-dependent_MTases_sf"/>
</dbReference>
<dbReference type="GO" id="GO:0016887">
    <property type="term" value="F:ATP hydrolysis activity"/>
    <property type="evidence" value="ECO:0007669"/>
    <property type="project" value="InterPro"/>
</dbReference>
<dbReference type="InterPro" id="IPR044972">
    <property type="entry name" value="Mot1"/>
</dbReference>
<gene>
    <name evidence="3" type="ORF">D6C83_03820</name>
</gene>
<organism evidence="3 4">
    <name type="scientific">Aureobasidium pullulans</name>
    <name type="common">Black yeast</name>
    <name type="synonym">Pullularia pullulans</name>
    <dbReference type="NCBI Taxonomy" id="5580"/>
    <lineage>
        <taxon>Eukaryota</taxon>
        <taxon>Fungi</taxon>
        <taxon>Dikarya</taxon>
        <taxon>Ascomycota</taxon>
        <taxon>Pezizomycotina</taxon>
        <taxon>Dothideomycetes</taxon>
        <taxon>Dothideomycetidae</taxon>
        <taxon>Dothideales</taxon>
        <taxon>Saccotheciaceae</taxon>
        <taxon>Aureobasidium</taxon>
    </lineage>
</organism>
<dbReference type="SUPFAM" id="SSF53335">
    <property type="entry name" value="S-adenosyl-L-methionine-dependent methyltransferases"/>
    <property type="match status" value="1"/>
</dbReference>
<name>A0A4V4LKL8_AURPU</name>
<evidence type="ECO:0000313" key="3">
    <source>
        <dbReference type="EMBL" id="TIA57417.1"/>
    </source>
</evidence>
<protein>
    <recommendedName>
        <fullName evidence="2">Methyltransferase type 11 domain-containing protein</fullName>
    </recommendedName>
</protein>
<evidence type="ECO:0000259" key="2">
    <source>
        <dbReference type="Pfam" id="PF08241"/>
    </source>
</evidence>
<comment type="caution">
    <text evidence="3">The sequence shown here is derived from an EMBL/GenBank/DDBJ whole genome shotgun (WGS) entry which is preliminary data.</text>
</comment>
<dbReference type="PANTHER" id="PTHR36498">
    <property type="entry name" value="TATA-BINDING PROTEIN-ASSOCIATED FACTOR 172"/>
    <property type="match status" value="1"/>
</dbReference>
<dbReference type="GO" id="GO:0017025">
    <property type="term" value="F:TBP-class protein binding"/>
    <property type="evidence" value="ECO:0007669"/>
    <property type="project" value="InterPro"/>
</dbReference>
<reference evidence="3 4" key="1">
    <citation type="submission" date="2018-10" db="EMBL/GenBank/DDBJ databases">
        <title>Fifty Aureobasidium pullulans genomes reveal a recombining polyextremotolerant generalist.</title>
        <authorList>
            <person name="Gostincar C."/>
            <person name="Turk M."/>
            <person name="Zajc J."/>
            <person name="Gunde-Cimerman N."/>
        </authorList>
    </citation>
    <scope>NUCLEOTIDE SEQUENCE [LARGE SCALE GENOMIC DNA]</scope>
    <source>
        <strain evidence="3 4">EXF-3380</strain>
    </source>
</reference>
<feature type="compositionally biased region" description="Polar residues" evidence="1">
    <location>
        <begin position="169"/>
        <end position="182"/>
    </location>
</feature>
<feature type="domain" description="Methyltransferase type 11" evidence="2">
    <location>
        <begin position="655"/>
        <end position="698"/>
    </location>
</feature>
<dbReference type="Pfam" id="PF08241">
    <property type="entry name" value="Methyltransf_11"/>
    <property type="match status" value="1"/>
</dbReference>
<dbReference type="Gene3D" id="3.40.50.150">
    <property type="entry name" value="Vaccinia Virus protein VP39"/>
    <property type="match status" value="1"/>
</dbReference>
<feature type="region of interest" description="Disordered" evidence="1">
    <location>
        <begin position="126"/>
        <end position="147"/>
    </location>
</feature>
<feature type="region of interest" description="Disordered" evidence="1">
    <location>
        <begin position="168"/>
        <end position="201"/>
    </location>
</feature>
<sequence>MATYVLPTTVYQPPPQVRREARVTLIEDELQVNIPPYHYPSKLMITSPMSDDMPTPRGLAATITPATDATSVVSSMWSHRSSNSSFDSLYDLTDSEGEEVPLKLSASVKKHVVDKERSRYPSLVIPSPSQWPSIHKPQPSHAIGLSPASKLASPSAFSVWQAQRFRVPSGTSTPSLDGSLTSEELALSSCPSTPDLSSREEIVNEWEPPCQLHPDAFETLHQLSPEEAQNEVVERVIEVPEEAAHEMKEIIKSTPVRLDFALLSVNPDEQQYQDPVSALSVPSPGGFFSSLAPVAAQTWAIRTPEPSTSVAENFYGVPWRAAYSSEQRTTIVTALSPTNRGPPTAIKDVFSPIDREVEIAEITDVCQAPSEYNEEYQEKLKQSALAHFERTKGWLDDQFTMLPKVVVKEMVPSTPKMANSPAVTVSADCSPSKKSVRFAPEASSPSTSMSTGFSAPYSGLSSVTAPADSVNTLTDTDTIFLDGFNSTMERTQSNDVFIHRQTRLESTHTQRRNFSAAYCRALADEYEISQPRRPTSTRPISTMLPAPSPEDDETRETIAAVERERQALEQVTLATWELEALSYIRKGLLVKEVEAHIKSITSAEILDFGGKPNCDWGWKIATDHPNTKVCTAYLGSRDILTGPTNHTAIELEKSFALPFADNTFDLISARSLHSLLKTDEIALTLTELHRVLKPKGYLDFCLLDALLINVSSGSWGQVMNAEFGHKLQQRGYERAPTKHFQPRLSHAGFHSIKRMWMFLGMSDVCPIWTDAGKLSAPKAPTKPLPSIPSSAKLPSRGKSMPKSTGTIHHQVQIRDAEGNALLGPDGKPAYYPPAFTGSTEAVAPVTGLLGARIWEKWVYKLAREMGGLQSEAQMLEQVCGVLEEGGRMGSGFGCLMGVASTVVNQQNAGLGSMQTDQILDLFNMGDTEGAPSLEDKPRDPNSIDEADAVDAEGNVREKGKKGILDELSELWDEKQYEEEFNLDGFLSTMKA</sequence>
<dbReference type="GO" id="GO:0003677">
    <property type="term" value="F:DNA binding"/>
    <property type="evidence" value="ECO:0007669"/>
    <property type="project" value="InterPro"/>
</dbReference>
<feature type="region of interest" description="Disordered" evidence="1">
    <location>
        <begin position="777"/>
        <end position="803"/>
    </location>
</feature>
<feature type="region of interest" description="Disordered" evidence="1">
    <location>
        <begin position="530"/>
        <end position="553"/>
    </location>
</feature>
<evidence type="ECO:0000313" key="4">
    <source>
        <dbReference type="Proteomes" id="UP000304947"/>
    </source>
</evidence>
<accession>A0A4V4LKL8</accession>
<dbReference type="PANTHER" id="PTHR36498:SF1">
    <property type="entry name" value="TATA-BINDING PROTEIN-ASSOCIATED FACTOR 172"/>
    <property type="match status" value="1"/>
</dbReference>
<dbReference type="EMBL" id="QZBU01001007">
    <property type="protein sequence ID" value="TIA57417.1"/>
    <property type="molecule type" value="Genomic_DNA"/>
</dbReference>
<dbReference type="AlphaFoldDB" id="A0A4V4LKL8"/>
<proteinExistence type="predicted"/>
<feature type="region of interest" description="Disordered" evidence="1">
    <location>
        <begin position="926"/>
        <end position="954"/>
    </location>
</feature>
<dbReference type="Proteomes" id="UP000304947">
    <property type="component" value="Unassembled WGS sequence"/>
</dbReference>
<dbReference type="InterPro" id="IPR013216">
    <property type="entry name" value="Methyltransf_11"/>
</dbReference>